<dbReference type="Gene3D" id="2.40.128.150">
    <property type="entry name" value="Cysteine proteinases"/>
    <property type="match status" value="1"/>
</dbReference>
<evidence type="ECO:0000256" key="1">
    <source>
        <dbReference type="ARBA" id="ARBA00006547"/>
    </source>
</evidence>
<dbReference type="SUPFAM" id="SSF54001">
    <property type="entry name" value="Cysteine proteinases"/>
    <property type="match status" value="1"/>
</dbReference>
<comment type="caution">
    <text evidence="3">The sequence shown here is derived from an EMBL/GenBank/DDBJ whole genome shotgun (WGS) entry which is preliminary data.</text>
</comment>
<organism evidence="3 4">
    <name type="scientific">Nonomuraea roseoviolacea subsp. carminata</name>
    <dbReference type="NCBI Taxonomy" id="160689"/>
    <lineage>
        <taxon>Bacteria</taxon>
        <taxon>Bacillati</taxon>
        <taxon>Actinomycetota</taxon>
        <taxon>Actinomycetes</taxon>
        <taxon>Streptosporangiales</taxon>
        <taxon>Streptosporangiaceae</taxon>
        <taxon>Nonomuraea</taxon>
    </lineage>
</organism>
<keyword evidence="4" id="KW-1185">Reference proteome</keyword>
<dbReference type="RefSeq" id="WP_253779674.1">
    <property type="nucleotide sequence ID" value="NZ_BAAAVE010000034.1"/>
</dbReference>
<dbReference type="Gene3D" id="3.30.2140.10">
    <property type="entry name" value="Arylamine N-acetyltransferase"/>
    <property type="match status" value="1"/>
</dbReference>
<evidence type="ECO:0000256" key="2">
    <source>
        <dbReference type="RuleBase" id="RU003452"/>
    </source>
</evidence>
<dbReference type="Pfam" id="PF00797">
    <property type="entry name" value="Acetyltransf_2"/>
    <property type="match status" value="1"/>
</dbReference>
<dbReference type="EC" id="2.3.1.118" evidence="3"/>
<dbReference type="Proteomes" id="UP001320766">
    <property type="component" value="Unassembled WGS sequence"/>
</dbReference>
<evidence type="ECO:0000313" key="3">
    <source>
        <dbReference type="EMBL" id="MCP2352363.1"/>
    </source>
</evidence>
<accession>A0ABT1KEC4</accession>
<gene>
    <name evidence="3" type="ORF">HD595_008485</name>
</gene>
<name>A0ABT1KEC4_9ACTN</name>
<dbReference type="PANTHER" id="PTHR11786:SF0">
    <property type="entry name" value="ARYLAMINE N-ACETYLTRANSFERASE 4-RELATED"/>
    <property type="match status" value="1"/>
</dbReference>
<sequence>MTWDIEKLDLDAYLARIGHDGARAPSAATLRAVHRAHVTSIPFENLDVVLGRGVPIDLESLQDKLVRRRRGGYCHEHNLLFAAALERLGFRVTRHLARIRLGGRFHLARTHATLTVEPEEGGRWLADVGFGGEGLVEPLPFRDGATARLGEWAWRLGRDGDFWELRAGDTALYAFREEEPQYPSDFEVANHYVATSPRSPFTRHVLAQRTTPDARIRIEDVMREDAGAVATAPGLVAVLRDRFGIELPERDAAELLPRLATAP</sequence>
<proteinExistence type="inferred from homology"/>
<dbReference type="InterPro" id="IPR001447">
    <property type="entry name" value="Arylamine_N-AcTrfase"/>
</dbReference>
<reference evidence="3 4" key="1">
    <citation type="submission" date="2022-06" db="EMBL/GenBank/DDBJ databases">
        <title>Sequencing the genomes of 1000 actinobacteria strains.</title>
        <authorList>
            <person name="Klenk H.-P."/>
        </authorList>
    </citation>
    <scope>NUCLEOTIDE SEQUENCE [LARGE SCALE GENOMIC DNA]</scope>
    <source>
        <strain evidence="3 4">DSM 44170</strain>
    </source>
</reference>
<dbReference type="InterPro" id="IPR038765">
    <property type="entry name" value="Papain-like_cys_pep_sf"/>
</dbReference>
<dbReference type="PRINTS" id="PR01543">
    <property type="entry name" value="ANATRNSFRASE"/>
</dbReference>
<dbReference type="PANTHER" id="PTHR11786">
    <property type="entry name" value="N-HYDROXYARYLAMINE O-ACETYLTRANSFERASE"/>
    <property type="match status" value="1"/>
</dbReference>
<dbReference type="GO" id="GO:0046990">
    <property type="term" value="F:N-hydroxyarylamine O-acetyltransferase activity"/>
    <property type="evidence" value="ECO:0007669"/>
    <property type="project" value="UniProtKB-EC"/>
</dbReference>
<comment type="similarity">
    <text evidence="1 2">Belongs to the arylamine N-acetyltransferase family.</text>
</comment>
<keyword evidence="3" id="KW-0012">Acyltransferase</keyword>
<dbReference type="EMBL" id="JAMZEC010000001">
    <property type="protein sequence ID" value="MCP2352363.1"/>
    <property type="molecule type" value="Genomic_DNA"/>
</dbReference>
<keyword evidence="3" id="KW-0808">Transferase</keyword>
<protein>
    <submittedName>
        <fullName evidence="3">N-hydroxyarylamine O-acetyltransferase</fullName>
        <ecNumber evidence="3">2.3.1.118</ecNumber>
    </submittedName>
</protein>
<evidence type="ECO:0000313" key="4">
    <source>
        <dbReference type="Proteomes" id="UP001320766"/>
    </source>
</evidence>